<dbReference type="PANTHER" id="PTHR36154">
    <property type="entry name" value="DNA-BINDING TRANSCRIPTIONAL ACTIVATOR ALPA"/>
    <property type="match status" value="1"/>
</dbReference>
<reference evidence="1 2" key="1">
    <citation type="submission" date="2017-02" db="EMBL/GenBank/DDBJ databases">
        <title>Whole genome sequencing of Metallibacterium scheffleri DSM 24874 (T).</title>
        <authorList>
            <person name="Kumar S."/>
            <person name="Patil P."/>
            <person name="Patil P.B."/>
        </authorList>
    </citation>
    <scope>NUCLEOTIDE SEQUENCE [LARGE SCALE GENOMIC DNA]</scope>
    <source>
        <strain evidence="1 2">DSM 24874</strain>
    </source>
</reference>
<evidence type="ECO:0000313" key="2">
    <source>
        <dbReference type="Proteomes" id="UP000307749"/>
    </source>
</evidence>
<name>A0A4S3KLM4_9GAMM</name>
<dbReference type="PANTHER" id="PTHR36154:SF1">
    <property type="entry name" value="DNA-BINDING TRANSCRIPTIONAL ACTIVATOR ALPA"/>
    <property type="match status" value="1"/>
</dbReference>
<gene>
    <name evidence="1" type="ORF">B1806_10205</name>
</gene>
<keyword evidence="2" id="KW-1185">Reference proteome</keyword>
<dbReference type="RefSeq" id="WP_081126667.1">
    <property type="nucleotide sequence ID" value="NZ_LDOS01000001.1"/>
</dbReference>
<accession>A0A4S3KLM4</accession>
<evidence type="ECO:0008006" key="3">
    <source>
        <dbReference type="Google" id="ProtNLM"/>
    </source>
</evidence>
<dbReference type="Gene3D" id="1.10.238.160">
    <property type="match status" value="1"/>
</dbReference>
<dbReference type="Proteomes" id="UP000307749">
    <property type="component" value="Unassembled WGS sequence"/>
</dbReference>
<comment type="caution">
    <text evidence="1">The sequence shown here is derived from an EMBL/GenBank/DDBJ whole genome shotgun (WGS) entry which is preliminary data.</text>
</comment>
<organism evidence="1 2">
    <name type="scientific">Metallibacterium scheffleri</name>
    <dbReference type="NCBI Taxonomy" id="993689"/>
    <lineage>
        <taxon>Bacteria</taxon>
        <taxon>Pseudomonadati</taxon>
        <taxon>Pseudomonadota</taxon>
        <taxon>Gammaproteobacteria</taxon>
        <taxon>Lysobacterales</taxon>
        <taxon>Rhodanobacteraceae</taxon>
        <taxon>Metallibacterium</taxon>
    </lineage>
</organism>
<dbReference type="InterPro" id="IPR052931">
    <property type="entry name" value="Prophage_regulatory_activator"/>
</dbReference>
<dbReference type="InterPro" id="IPR010260">
    <property type="entry name" value="AlpA"/>
</dbReference>
<dbReference type="STRING" id="993689.GCA_002077135_01375"/>
<evidence type="ECO:0000313" key="1">
    <source>
        <dbReference type="EMBL" id="THD09696.1"/>
    </source>
</evidence>
<dbReference type="Pfam" id="PF05930">
    <property type="entry name" value="Phage_AlpA"/>
    <property type="match status" value="1"/>
</dbReference>
<proteinExistence type="predicted"/>
<sequence>MDNTQRLLRLPAVIAATGLQRSTIYDGIRGGTFPKPVKLARLSAWPEVEVTAWIADRIRARGNGGER</sequence>
<protein>
    <recommendedName>
        <fullName evidence="3">AlpA family transcriptional regulator</fullName>
    </recommendedName>
</protein>
<dbReference type="AlphaFoldDB" id="A0A4S3KLM4"/>
<dbReference type="OrthoDB" id="5298532at2"/>
<dbReference type="EMBL" id="MWQO01000036">
    <property type="protein sequence ID" value="THD09696.1"/>
    <property type="molecule type" value="Genomic_DNA"/>
</dbReference>